<organism evidence="1 2">
    <name type="scientific">Lentzea rhizosphaerae</name>
    <dbReference type="NCBI Taxonomy" id="2041025"/>
    <lineage>
        <taxon>Bacteria</taxon>
        <taxon>Bacillati</taxon>
        <taxon>Actinomycetota</taxon>
        <taxon>Actinomycetes</taxon>
        <taxon>Pseudonocardiales</taxon>
        <taxon>Pseudonocardiaceae</taxon>
        <taxon>Lentzea</taxon>
    </lineage>
</organism>
<dbReference type="Proteomes" id="UP001595690">
    <property type="component" value="Unassembled WGS sequence"/>
</dbReference>
<evidence type="ECO:0000313" key="1">
    <source>
        <dbReference type="EMBL" id="MFC3898403.1"/>
    </source>
</evidence>
<gene>
    <name evidence="1" type="ORF">ACFOWZ_43635</name>
</gene>
<proteinExistence type="predicted"/>
<sequence length="52" mass="5724">MSSKEFTPRRIQTLRPEIERVTAELLAAFTSSEEQAIVRCAVGGPDAVTGRF</sequence>
<evidence type="ECO:0000313" key="2">
    <source>
        <dbReference type="Proteomes" id="UP001595690"/>
    </source>
</evidence>
<dbReference type="RefSeq" id="WP_382379876.1">
    <property type="nucleotide sequence ID" value="NZ_JBHRZI010000052.1"/>
</dbReference>
<comment type="caution">
    <text evidence="1">The sequence shown here is derived from an EMBL/GenBank/DDBJ whole genome shotgun (WGS) entry which is preliminary data.</text>
</comment>
<protein>
    <submittedName>
        <fullName evidence="1">Uncharacterized protein</fullName>
    </submittedName>
</protein>
<name>A0ABV8C8X1_9PSEU</name>
<reference evidence="2" key="1">
    <citation type="journal article" date="2019" name="Int. J. Syst. Evol. Microbiol.">
        <title>The Global Catalogue of Microorganisms (GCM) 10K type strain sequencing project: providing services to taxonomists for standard genome sequencing and annotation.</title>
        <authorList>
            <consortium name="The Broad Institute Genomics Platform"/>
            <consortium name="The Broad Institute Genome Sequencing Center for Infectious Disease"/>
            <person name="Wu L."/>
            <person name="Ma J."/>
        </authorList>
    </citation>
    <scope>NUCLEOTIDE SEQUENCE [LARGE SCALE GENOMIC DNA]</scope>
    <source>
        <strain evidence="2">CGMCC 4.7405</strain>
    </source>
</reference>
<dbReference type="EMBL" id="JBHRZI010000052">
    <property type="protein sequence ID" value="MFC3898403.1"/>
    <property type="molecule type" value="Genomic_DNA"/>
</dbReference>
<accession>A0ABV8C8X1</accession>
<keyword evidence="2" id="KW-1185">Reference proteome</keyword>